<proteinExistence type="predicted"/>
<dbReference type="PANTHER" id="PTHR30005">
    <property type="entry name" value="EXOPOLYPHOSPHATASE"/>
    <property type="match status" value="1"/>
</dbReference>
<name>A0ABT0J5Z0_9MICO</name>
<feature type="domain" description="Ppx/GppA phosphatase N-terminal" evidence="1">
    <location>
        <begin position="35"/>
        <end position="307"/>
    </location>
</feature>
<dbReference type="EMBL" id="JALQCY010000004">
    <property type="protein sequence ID" value="MCK9794879.1"/>
    <property type="molecule type" value="Genomic_DNA"/>
</dbReference>
<dbReference type="InterPro" id="IPR050273">
    <property type="entry name" value="GppA/Ppx_hydrolase"/>
</dbReference>
<dbReference type="CDD" id="cd24119">
    <property type="entry name" value="ASKHA_NBD_MtPPX2-like"/>
    <property type="match status" value="1"/>
</dbReference>
<evidence type="ECO:0000259" key="1">
    <source>
        <dbReference type="Pfam" id="PF02541"/>
    </source>
</evidence>
<dbReference type="SUPFAM" id="SSF53067">
    <property type="entry name" value="Actin-like ATPase domain"/>
    <property type="match status" value="2"/>
</dbReference>
<dbReference type="Gene3D" id="3.30.420.40">
    <property type="match status" value="1"/>
</dbReference>
<protein>
    <submittedName>
        <fullName evidence="2">Ppx/GppA family phosphatase</fullName>
    </submittedName>
</protein>
<dbReference type="Proteomes" id="UP001651050">
    <property type="component" value="Unassembled WGS sequence"/>
</dbReference>
<sequence length="324" mass="33801">MTERPTLSTSDTRVAAIDCGTNSIRLLVADVGPDGTLVEVDRRLRIVRLGQGVDRTGELAPEALARTLEASRDYAEVIAETGASRVRFVATSATRDARNRQEFADGVRAAVGVEPEVVSGREEAELSFRGATAGVAAQHDGPYLVVDLGGGSTELVLGTTTPDAALSLDVGSVRLTERHLHSDPPTPAEIEAARADVRAALDRAAQTVPFGRTSTLVGLAGSVTSVTAHALALPEYRREAVHGAVLGVDRVLAACDDLLHRSRAERLALGFMHPGRADVIGAGALVWAEVVARVRDDVAAAGGALRDVVTSESDILDGIALSLA</sequence>
<dbReference type="InterPro" id="IPR043129">
    <property type="entry name" value="ATPase_NBD"/>
</dbReference>
<dbReference type="InterPro" id="IPR003695">
    <property type="entry name" value="Ppx_GppA_N"/>
</dbReference>
<accession>A0ABT0J5Z0</accession>
<evidence type="ECO:0000313" key="2">
    <source>
        <dbReference type="EMBL" id="MCK9794879.1"/>
    </source>
</evidence>
<dbReference type="Gene3D" id="3.30.420.150">
    <property type="entry name" value="Exopolyphosphatase. Domain 2"/>
    <property type="match status" value="1"/>
</dbReference>
<gene>
    <name evidence="2" type="ORF">M1843_14095</name>
</gene>
<dbReference type="RefSeq" id="WP_416344739.1">
    <property type="nucleotide sequence ID" value="NZ_JALQCY010000004.1"/>
</dbReference>
<organism evidence="2 3">
    <name type="scientific">Isoptericola peretonis</name>
    <dbReference type="NCBI Taxonomy" id="2918523"/>
    <lineage>
        <taxon>Bacteria</taxon>
        <taxon>Bacillati</taxon>
        <taxon>Actinomycetota</taxon>
        <taxon>Actinomycetes</taxon>
        <taxon>Micrococcales</taxon>
        <taxon>Promicromonosporaceae</taxon>
        <taxon>Isoptericola</taxon>
    </lineage>
</organism>
<comment type="caution">
    <text evidence="2">The sequence shown here is derived from an EMBL/GenBank/DDBJ whole genome shotgun (WGS) entry which is preliminary data.</text>
</comment>
<evidence type="ECO:0000313" key="3">
    <source>
        <dbReference type="Proteomes" id="UP001651050"/>
    </source>
</evidence>
<reference evidence="2 3" key="1">
    <citation type="submission" date="2022-02" db="EMBL/GenBank/DDBJ databases">
        <title>The car tank lid bacteriome: a reservoir of bacteria with potential in bioremediation of fuel.</title>
        <authorList>
            <person name="Vidal-Verdu A."/>
            <person name="Gomez-Martinez D."/>
            <person name="Latorre-Perez A."/>
            <person name="Pereto J."/>
            <person name="Porcar M."/>
        </authorList>
    </citation>
    <scope>NUCLEOTIDE SEQUENCE [LARGE SCALE GENOMIC DNA]</scope>
    <source>
        <strain evidence="2 3">4D.3</strain>
    </source>
</reference>
<keyword evidence="3" id="KW-1185">Reference proteome</keyword>
<dbReference type="Pfam" id="PF02541">
    <property type="entry name" value="Ppx-GppA"/>
    <property type="match status" value="1"/>
</dbReference>
<dbReference type="PANTHER" id="PTHR30005:SF13">
    <property type="entry name" value="EXOPOLYPHOSPHATASE 2"/>
    <property type="match status" value="1"/>
</dbReference>